<dbReference type="Proteomes" id="UP001157502">
    <property type="component" value="Chromosome 26"/>
</dbReference>
<comment type="caution">
    <text evidence="1">The sequence shown here is derived from an EMBL/GenBank/DDBJ whole genome shotgun (WGS) entry which is preliminary data.</text>
</comment>
<evidence type="ECO:0000313" key="1">
    <source>
        <dbReference type="EMBL" id="KAJ7991346.1"/>
    </source>
</evidence>
<accession>A0ACC2FJ00</accession>
<protein>
    <submittedName>
        <fullName evidence="1">Uncharacterized protein</fullName>
    </submittedName>
</protein>
<reference evidence="1" key="1">
    <citation type="submission" date="2021-05" db="EMBL/GenBank/DDBJ databases">
        <authorList>
            <person name="Pan Q."/>
            <person name="Jouanno E."/>
            <person name="Zahm M."/>
            <person name="Klopp C."/>
            <person name="Cabau C."/>
            <person name="Louis A."/>
            <person name="Berthelot C."/>
            <person name="Parey E."/>
            <person name="Roest Crollius H."/>
            <person name="Montfort J."/>
            <person name="Robinson-Rechavi M."/>
            <person name="Bouchez O."/>
            <person name="Lampietro C."/>
            <person name="Lopez Roques C."/>
            <person name="Donnadieu C."/>
            <person name="Postlethwait J."/>
            <person name="Bobe J."/>
            <person name="Dillon D."/>
            <person name="Chandos A."/>
            <person name="von Hippel F."/>
            <person name="Guiguen Y."/>
        </authorList>
    </citation>
    <scope>NUCLEOTIDE SEQUENCE</scope>
    <source>
        <strain evidence="1">YG-Jan2019</strain>
    </source>
</reference>
<organism evidence="1 2">
    <name type="scientific">Dallia pectoralis</name>
    <name type="common">Alaska blackfish</name>
    <dbReference type="NCBI Taxonomy" id="75939"/>
    <lineage>
        <taxon>Eukaryota</taxon>
        <taxon>Metazoa</taxon>
        <taxon>Chordata</taxon>
        <taxon>Craniata</taxon>
        <taxon>Vertebrata</taxon>
        <taxon>Euteleostomi</taxon>
        <taxon>Actinopterygii</taxon>
        <taxon>Neopterygii</taxon>
        <taxon>Teleostei</taxon>
        <taxon>Protacanthopterygii</taxon>
        <taxon>Esociformes</taxon>
        <taxon>Umbridae</taxon>
        <taxon>Dallia</taxon>
    </lineage>
</organism>
<keyword evidence="2" id="KW-1185">Reference proteome</keyword>
<evidence type="ECO:0000313" key="2">
    <source>
        <dbReference type="Proteomes" id="UP001157502"/>
    </source>
</evidence>
<proteinExistence type="predicted"/>
<dbReference type="EMBL" id="CM055753">
    <property type="protein sequence ID" value="KAJ7991346.1"/>
    <property type="molecule type" value="Genomic_DNA"/>
</dbReference>
<gene>
    <name evidence="1" type="ORF">DPEC_G00282850</name>
</gene>
<sequence length="140" mass="15805">MRLCWASIQTVMEHCKHVGRQQRTVDTERQQKEKKENSRLQAAQLMYYDKVGREAEEEWMGLGGKTNFGTEDPAEEEADGDVARTRQQAGHVIGAITKTKGSHFVTLLVEVYFKVKTALPEPGGGPLQTIQPGWDHTKYC</sequence>
<name>A0ACC2FJ00_DALPE</name>